<dbReference type="STRING" id="319236.BST91_01705"/>
<dbReference type="EMBL" id="BBML01000005">
    <property type="protein sequence ID" value="GAK97289.1"/>
    <property type="molecule type" value="Genomic_DNA"/>
</dbReference>
<organism evidence="3 4">
    <name type="scientific">Nonlabens tegetincola</name>
    <dbReference type="NCBI Taxonomy" id="323273"/>
    <lineage>
        <taxon>Bacteria</taxon>
        <taxon>Pseudomonadati</taxon>
        <taxon>Bacteroidota</taxon>
        <taxon>Flavobacteriia</taxon>
        <taxon>Flavobacteriales</taxon>
        <taxon>Flavobacteriaceae</taxon>
        <taxon>Nonlabens</taxon>
    </lineage>
</organism>
<keyword evidence="1" id="KW-0812">Transmembrane</keyword>
<dbReference type="Proteomes" id="UP000029221">
    <property type="component" value="Unassembled WGS sequence"/>
</dbReference>
<name>A0A090Q2I2_9FLAO</name>
<dbReference type="eggNOG" id="COG2815">
    <property type="taxonomic scope" value="Bacteria"/>
</dbReference>
<dbReference type="InterPro" id="IPR005543">
    <property type="entry name" value="PASTA_dom"/>
</dbReference>
<dbReference type="Gene3D" id="3.30.10.20">
    <property type="match status" value="2"/>
</dbReference>
<dbReference type="AlphaFoldDB" id="A0A090Q2I2"/>
<keyword evidence="1" id="KW-1133">Transmembrane helix</keyword>
<evidence type="ECO:0000256" key="1">
    <source>
        <dbReference type="SAM" id="Phobius"/>
    </source>
</evidence>
<dbReference type="Pfam" id="PF03793">
    <property type="entry name" value="PASTA"/>
    <property type="match status" value="2"/>
</dbReference>
<keyword evidence="4" id="KW-1185">Reference proteome</keyword>
<protein>
    <recommendedName>
        <fullName evidence="2">PASTA domain-containing protein</fullName>
    </recommendedName>
</protein>
<dbReference type="SMART" id="SM00740">
    <property type="entry name" value="PASTA"/>
    <property type="match status" value="2"/>
</dbReference>
<feature type="domain" description="PASTA" evidence="2">
    <location>
        <begin position="40"/>
        <end position="108"/>
    </location>
</feature>
<dbReference type="PROSITE" id="PS51178">
    <property type="entry name" value="PASTA"/>
    <property type="match status" value="2"/>
</dbReference>
<evidence type="ECO:0000313" key="3">
    <source>
        <dbReference type="EMBL" id="GAK97289.1"/>
    </source>
</evidence>
<sequence>MNFFRFMFTKTFWIQVVLAVVLVFVLCLGYLYWLDWYTNHDQRIEVPSLEKLTLSQANTELEELDLRSKVIDSSGFNPEFPPRTIIEQNPKAGKFVKENRQIYLKMNPSGYGMVTVPNVIYKTKRQAIPTLQSLGFEIGEITYKPNYAEDTVLEMRYKGEVLESGTQLRKTSVIDLVLADGKRPVTTPEDSK</sequence>
<dbReference type="RefSeq" id="WP_042278864.1">
    <property type="nucleotide sequence ID" value="NZ_BBML01000005.1"/>
</dbReference>
<proteinExistence type="predicted"/>
<keyword evidence="1" id="KW-0472">Membrane</keyword>
<evidence type="ECO:0000259" key="2">
    <source>
        <dbReference type="PROSITE" id="PS51178"/>
    </source>
</evidence>
<feature type="transmembrane region" description="Helical" evidence="1">
    <location>
        <begin position="12"/>
        <end position="33"/>
    </location>
</feature>
<feature type="domain" description="PASTA" evidence="2">
    <location>
        <begin position="112"/>
        <end position="180"/>
    </location>
</feature>
<comment type="caution">
    <text evidence="3">The sequence shown here is derived from an EMBL/GenBank/DDBJ whole genome shotgun (WGS) entry which is preliminary data.</text>
</comment>
<accession>A0A090Q2I2</accession>
<reference evidence="3" key="1">
    <citation type="journal article" date="2014" name="Genome Announc.">
        <title>Draft Genome Sequences of Marine Flavobacterium Nonlabens Strains NR17, NR24, NR27, NR32, NR33, and Ara13.</title>
        <authorList>
            <person name="Nakanishi M."/>
            <person name="Meirelles P."/>
            <person name="Suzuki R."/>
            <person name="Takatani N."/>
            <person name="Mino S."/>
            <person name="Suda W."/>
            <person name="Oshima K."/>
            <person name="Hattori M."/>
            <person name="Ohkuma M."/>
            <person name="Hosokawa M."/>
            <person name="Miyashita K."/>
            <person name="Thompson F.L."/>
            <person name="Niwa A."/>
            <person name="Sawabe T."/>
            <person name="Sawabe T."/>
        </authorList>
    </citation>
    <scope>NUCLEOTIDE SEQUENCE [LARGE SCALE GENOMIC DNA]</scope>
    <source>
        <strain evidence="3">JCM 19294</strain>
    </source>
</reference>
<gene>
    <name evidence="3" type="ORF">JCM19294_1335</name>
</gene>
<dbReference type="CDD" id="cd06577">
    <property type="entry name" value="PASTA_pknB"/>
    <property type="match status" value="2"/>
</dbReference>
<evidence type="ECO:0000313" key="4">
    <source>
        <dbReference type="Proteomes" id="UP000029221"/>
    </source>
</evidence>